<dbReference type="EMBL" id="JJMM01000004">
    <property type="protein sequence ID" value="KDR96290.1"/>
    <property type="molecule type" value="Genomic_DNA"/>
</dbReference>
<dbReference type="PANTHER" id="PTHR37954">
    <property type="entry name" value="BLL4979 PROTEIN"/>
    <property type="match status" value="1"/>
</dbReference>
<evidence type="ECO:0000313" key="2">
    <source>
        <dbReference type="Proteomes" id="UP000027946"/>
    </source>
</evidence>
<dbReference type="InterPro" id="IPR003748">
    <property type="entry name" value="DUF169"/>
</dbReference>
<dbReference type="RefSeq" id="WP_074210087.1">
    <property type="nucleotide sequence ID" value="NZ_JJMM01000004.1"/>
</dbReference>
<dbReference type="STRING" id="1121324.CLIT_4c01270"/>
<dbReference type="eggNOG" id="COG2043">
    <property type="taxonomic scope" value="Bacteria"/>
</dbReference>
<gene>
    <name evidence="1" type="ORF">CLIT_4c01270</name>
</gene>
<evidence type="ECO:0008006" key="3">
    <source>
        <dbReference type="Google" id="ProtNLM"/>
    </source>
</evidence>
<organism evidence="1 2">
    <name type="scientific">Peptoclostridium litorale DSM 5388</name>
    <dbReference type="NCBI Taxonomy" id="1121324"/>
    <lineage>
        <taxon>Bacteria</taxon>
        <taxon>Bacillati</taxon>
        <taxon>Bacillota</taxon>
        <taxon>Clostridia</taxon>
        <taxon>Peptostreptococcales</taxon>
        <taxon>Peptoclostridiaceae</taxon>
        <taxon>Peptoclostridium</taxon>
    </lineage>
</organism>
<protein>
    <recommendedName>
        <fullName evidence="3">DUF169 domain-containing protein</fullName>
    </recommendedName>
</protein>
<dbReference type="Pfam" id="PF02596">
    <property type="entry name" value="DUF169"/>
    <property type="match status" value="1"/>
</dbReference>
<accession>A0A069RJG2</accession>
<name>A0A069RJG2_PEPLI</name>
<proteinExistence type="predicted"/>
<evidence type="ECO:0000313" key="1">
    <source>
        <dbReference type="EMBL" id="KDR96290.1"/>
    </source>
</evidence>
<dbReference type="PANTHER" id="PTHR37954:SF3">
    <property type="entry name" value="DUF169 DOMAIN-CONTAINING PROTEIN"/>
    <property type="match status" value="1"/>
</dbReference>
<keyword evidence="2" id="KW-1185">Reference proteome</keyword>
<dbReference type="Proteomes" id="UP000027946">
    <property type="component" value="Unassembled WGS sequence"/>
</dbReference>
<comment type="caution">
    <text evidence="1">The sequence shown here is derived from an EMBL/GenBank/DDBJ whole genome shotgun (WGS) entry which is preliminary data.</text>
</comment>
<dbReference type="AlphaFoldDB" id="A0A069RJG2"/>
<dbReference type="OrthoDB" id="378658at2"/>
<sequence length="228" mass="25921">MKEKAKTIANTINYCVLVKSAMEGHDLKVTGDQLACKAGAKAIGLIEMDDYHISGQNGKKLGLYHNQVISKNVRERMAYCNHSAYGVLIKPIESYTDEEEPDVVLIVTRPYQVMRIVQSYSHYYGLQPAFQITGNQAICSESTAFPYMNGSLNVSMLCIGTRHRAKWDDDEMAVAFPFHQLEKVSDGLMKTINIMDDNGKKKVVEKKMDQCRLQEPKIKYDFNYYNLI</sequence>
<reference evidence="1 2" key="1">
    <citation type="submission" date="2014-03" db="EMBL/GenBank/DDBJ databases">
        <title>Genome sequence of Clostridium litorale W6, DSM 5388.</title>
        <authorList>
            <person name="Poehlein A."/>
            <person name="Jagirdar A."/>
            <person name="Khonsari B."/>
            <person name="Chibani C.M."/>
            <person name="Gutierrez Gutierrez D.A."/>
            <person name="Davydova E."/>
            <person name="Alghaithi H.S."/>
            <person name="Nair K.P."/>
            <person name="Dhamotharan K."/>
            <person name="Chandran L."/>
            <person name="G W."/>
            <person name="Daniel R."/>
        </authorList>
    </citation>
    <scope>NUCLEOTIDE SEQUENCE [LARGE SCALE GENOMIC DNA]</scope>
    <source>
        <strain evidence="1 2">W6</strain>
    </source>
</reference>